<keyword evidence="4" id="KW-0028">Amino-acid biosynthesis</keyword>
<dbReference type="InterPro" id="IPR045865">
    <property type="entry name" value="ACT-like_dom_sf"/>
</dbReference>
<dbReference type="PROSITE" id="PS51671">
    <property type="entry name" value="ACT"/>
    <property type="match status" value="1"/>
</dbReference>
<comment type="catalytic activity">
    <reaction evidence="8">
        <text>prephenate + H(+) = 3-phenylpyruvate + CO2 + H2O</text>
        <dbReference type="Rhea" id="RHEA:21648"/>
        <dbReference type="ChEBI" id="CHEBI:15377"/>
        <dbReference type="ChEBI" id="CHEBI:15378"/>
        <dbReference type="ChEBI" id="CHEBI:16526"/>
        <dbReference type="ChEBI" id="CHEBI:18005"/>
        <dbReference type="ChEBI" id="CHEBI:29934"/>
        <dbReference type="EC" id="4.2.1.51"/>
    </reaction>
</comment>
<reference evidence="12" key="1">
    <citation type="journal article" date="2019" name="Int. J. Syst. Evol. Microbiol.">
        <title>The Global Catalogue of Microorganisms (GCM) 10K type strain sequencing project: providing services to taxonomists for standard genome sequencing and annotation.</title>
        <authorList>
            <consortium name="The Broad Institute Genomics Platform"/>
            <consortium name="The Broad Institute Genome Sequencing Center for Infectious Disease"/>
            <person name="Wu L."/>
            <person name="Ma J."/>
        </authorList>
    </citation>
    <scope>NUCLEOTIDE SEQUENCE [LARGE SCALE GENOMIC DNA]</scope>
    <source>
        <strain evidence="12">CCM 8604</strain>
    </source>
</reference>
<dbReference type="EC" id="4.2.1.51" evidence="2"/>
<proteinExistence type="predicted"/>
<evidence type="ECO:0000313" key="11">
    <source>
        <dbReference type="EMBL" id="MFD0705094.1"/>
    </source>
</evidence>
<keyword evidence="7" id="KW-0456">Lyase</keyword>
<dbReference type="RefSeq" id="WP_377938792.1">
    <property type="nucleotide sequence ID" value="NZ_JBHTHQ010000021.1"/>
</dbReference>
<dbReference type="Proteomes" id="UP001597036">
    <property type="component" value="Unassembled WGS sequence"/>
</dbReference>
<accession>A0ABW2Y777</accession>
<dbReference type="EMBL" id="JBHTHQ010000021">
    <property type="protein sequence ID" value="MFD0705094.1"/>
    <property type="molecule type" value="Genomic_DNA"/>
</dbReference>
<evidence type="ECO:0000313" key="12">
    <source>
        <dbReference type="Proteomes" id="UP001597036"/>
    </source>
</evidence>
<dbReference type="Gene3D" id="3.30.70.260">
    <property type="match status" value="1"/>
</dbReference>
<keyword evidence="6" id="KW-0584">Phenylalanine biosynthesis</keyword>
<dbReference type="PIRSF" id="PIRSF001500">
    <property type="entry name" value="Chor_mut_pdt_Ppr"/>
    <property type="match status" value="1"/>
</dbReference>
<name>A0ABW2Y777_9BIFI</name>
<sequence>MSVQLYYLGPRGSFTYQAAQEFSHQLKLKSKDCVDVELVAVRHERDIFTAVERGDGYGVIAWENNVEGYVAQNLDKLIDSYNVLGIARLSIDVEFDAFVQHNHDELTEVTAHPHGLAQCSDFAKSHHLTQVPSSSNAAACEHVKSHQVALAPHGCGELYGLELFESCVQDYKGAHTDFLLLSQRKENVGRDEDEQESWCKSYESVITVIPLSTGPGVVANLLDVFRDNGLNMTSLISRPVKGVNGTYSFIITLDSAPHNAVMRSVMNDISAHGDWLKVLAVYPARDIVSLPVEQWNLPQRGLNPVLEEKA</sequence>
<evidence type="ECO:0000256" key="4">
    <source>
        <dbReference type="ARBA" id="ARBA00022605"/>
    </source>
</evidence>
<evidence type="ECO:0000256" key="2">
    <source>
        <dbReference type="ARBA" id="ARBA00013147"/>
    </source>
</evidence>
<comment type="pathway">
    <text evidence="1">Amino-acid biosynthesis; L-phenylalanine biosynthesis; phenylpyruvate from prephenate: step 1/1.</text>
</comment>
<keyword evidence="12" id="KW-1185">Reference proteome</keyword>
<evidence type="ECO:0000259" key="9">
    <source>
        <dbReference type="PROSITE" id="PS51171"/>
    </source>
</evidence>
<dbReference type="Gene3D" id="3.40.190.10">
    <property type="entry name" value="Periplasmic binding protein-like II"/>
    <property type="match status" value="2"/>
</dbReference>
<evidence type="ECO:0000256" key="7">
    <source>
        <dbReference type="ARBA" id="ARBA00023239"/>
    </source>
</evidence>
<comment type="caution">
    <text evidence="11">The sequence shown here is derived from an EMBL/GenBank/DDBJ whole genome shotgun (WGS) entry which is preliminary data.</text>
</comment>
<dbReference type="SUPFAM" id="SSF53850">
    <property type="entry name" value="Periplasmic binding protein-like II"/>
    <property type="match status" value="1"/>
</dbReference>
<evidence type="ECO:0000256" key="6">
    <source>
        <dbReference type="ARBA" id="ARBA00023222"/>
    </source>
</evidence>
<dbReference type="PANTHER" id="PTHR21022:SF19">
    <property type="entry name" value="PREPHENATE DEHYDRATASE-RELATED"/>
    <property type="match status" value="1"/>
</dbReference>
<dbReference type="CDD" id="cd04905">
    <property type="entry name" value="ACT_CM-PDT"/>
    <property type="match status" value="1"/>
</dbReference>
<evidence type="ECO:0000256" key="3">
    <source>
        <dbReference type="ARBA" id="ARBA00021872"/>
    </source>
</evidence>
<dbReference type="PROSITE" id="PS51171">
    <property type="entry name" value="PREPHENATE_DEHYDR_3"/>
    <property type="match status" value="1"/>
</dbReference>
<dbReference type="Pfam" id="PF00800">
    <property type="entry name" value="PDT"/>
    <property type="match status" value="1"/>
</dbReference>
<dbReference type="InterPro" id="IPR008242">
    <property type="entry name" value="Chor_mutase/pphenate_deHydtase"/>
</dbReference>
<feature type="domain" description="Prephenate dehydratase" evidence="9">
    <location>
        <begin position="4"/>
        <end position="183"/>
    </location>
</feature>
<organism evidence="11 12">
    <name type="scientific">Alloscardovia venturai</name>
    <dbReference type="NCBI Taxonomy" id="1769421"/>
    <lineage>
        <taxon>Bacteria</taxon>
        <taxon>Bacillati</taxon>
        <taxon>Actinomycetota</taxon>
        <taxon>Actinomycetes</taxon>
        <taxon>Bifidobacteriales</taxon>
        <taxon>Bifidobacteriaceae</taxon>
        <taxon>Alloscardovia</taxon>
    </lineage>
</organism>
<dbReference type="InterPro" id="IPR002912">
    <property type="entry name" value="ACT_dom"/>
</dbReference>
<evidence type="ECO:0000256" key="8">
    <source>
        <dbReference type="ARBA" id="ARBA00047848"/>
    </source>
</evidence>
<dbReference type="PANTHER" id="PTHR21022">
    <property type="entry name" value="PREPHENATE DEHYDRATASE P PROTEIN"/>
    <property type="match status" value="1"/>
</dbReference>
<evidence type="ECO:0000256" key="1">
    <source>
        <dbReference type="ARBA" id="ARBA00004741"/>
    </source>
</evidence>
<protein>
    <recommendedName>
        <fullName evidence="3">Prephenate dehydratase</fullName>
        <ecNumber evidence="2">4.2.1.51</ecNumber>
    </recommendedName>
</protein>
<feature type="domain" description="ACT" evidence="10">
    <location>
        <begin position="206"/>
        <end position="283"/>
    </location>
</feature>
<gene>
    <name evidence="11" type="ORF">ACFQY8_04970</name>
</gene>
<keyword evidence="5" id="KW-0057">Aromatic amino acid biosynthesis</keyword>
<dbReference type="InterPro" id="IPR001086">
    <property type="entry name" value="Preph_deHydtase"/>
</dbReference>
<evidence type="ECO:0000256" key="5">
    <source>
        <dbReference type="ARBA" id="ARBA00023141"/>
    </source>
</evidence>
<dbReference type="SUPFAM" id="SSF55021">
    <property type="entry name" value="ACT-like"/>
    <property type="match status" value="1"/>
</dbReference>
<evidence type="ECO:0000259" key="10">
    <source>
        <dbReference type="PROSITE" id="PS51671"/>
    </source>
</evidence>